<feature type="region of interest" description="Disordered" evidence="1">
    <location>
        <begin position="903"/>
        <end position="966"/>
    </location>
</feature>
<dbReference type="InterPro" id="IPR029787">
    <property type="entry name" value="Nucleotide_cyclase"/>
</dbReference>
<feature type="transmembrane region" description="Helical" evidence="2">
    <location>
        <begin position="1059"/>
        <end position="1081"/>
    </location>
</feature>
<feature type="compositionally biased region" description="Polar residues" evidence="1">
    <location>
        <begin position="913"/>
        <end position="933"/>
    </location>
</feature>
<feature type="transmembrane region" description="Helical" evidence="2">
    <location>
        <begin position="1192"/>
        <end position="1209"/>
    </location>
</feature>
<accession>A0A0S4IWH9</accession>
<feature type="compositionally biased region" description="Basic and acidic residues" evidence="1">
    <location>
        <begin position="603"/>
        <end position="613"/>
    </location>
</feature>
<feature type="region of interest" description="Disordered" evidence="1">
    <location>
        <begin position="603"/>
        <end position="635"/>
    </location>
</feature>
<feature type="transmembrane region" description="Helical" evidence="2">
    <location>
        <begin position="263"/>
        <end position="282"/>
    </location>
</feature>
<feature type="compositionally biased region" description="Polar residues" evidence="1">
    <location>
        <begin position="1483"/>
        <end position="1503"/>
    </location>
</feature>
<evidence type="ECO:0000313" key="3">
    <source>
        <dbReference type="EMBL" id="CUG05595.1"/>
    </source>
</evidence>
<feature type="transmembrane region" description="Helical" evidence="2">
    <location>
        <begin position="220"/>
        <end position="243"/>
    </location>
</feature>
<dbReference type="EMBL" id="CYKH01000541">
    <property type="protein sequence ID" value="CUG05595.1"/>
    <property type="molecule type" value="Genomic_DNA"/>
</dbReference>
<protein>
    <submittedName>
        <fullName evidence="3">Transmembrane protein, putative</fullName>
    </submittedName>
</protein>
<reference evidence="4" key="1">
    <citation type="submission" date="2015-09" db="EMBL/GenBank/DDBJ databases">
        <authorList>
            <consortium name="Pathogen Informatics"/>
        </authorList>
    </citation>
    <scope>NUCLEOTIDE SEQUENCE [LARGE SCALE GENOMIC DNA]</scope>
    <source>
        <strain evidence="4">Lake Konstanz</strain>
    </source>
</reference>
<feature type="transmembrane region" description="Helical" evidence="2">
    <location>
        <begin position="289"/>
        <end position="308"/>
    </location>
</feature>
<feature type="region of interest" description="Disordered" evidence="1">
    <location>
        <begin position="834"/>
        <end position="864"/>
    </location>
</feature>
<evidence type="ECO:0000256" key="2">
    <source>
        <dbReference type="SAM" id="Phobius"/>
    </source>
</evidence>
<gene>
    <name evidence="3" type="ORF">BSAL_71025</name>
</gene>
<keyword evidence="2" id="KW-0472">Membrane</keyword>
<keyword evidence="4" id="KW-1185">Reference proteome</keyword>
<evidence type="ECO:0000256" key="1">
    <source>
        <dbReference type="SAM" id="MobiDB-lite"/>
    </source>
</evidence>
<feature type="compositionally biased region" description="Basic and acidic residues" evidence="1">
    <location>
        <begin position="939"/>
        <end position="950"/>
    </location>
</feature>
<sequence length="1612" mass="174014">MTTGFVASVAGDDFTGLEQATAASENHGGAERDEGMHAGASLLEDARTEAATATALYEREWTLSFVSNLEGSNPEADFLVFHYDQRIVSFAFTVIVVAVTVISVVTRTNVQRDWLVGMIVAWFIWALCFAAMVWLWRDRIMLEKFSGEAIAAMNGGGGGDAAETAAQSLGLPGRRNLHHNNDGGNESLTSINSHRRKSHVDAESRLPILLRTTSLQENAAYWEVVMVASCAASLCFSISLFLGKQNCIKGDNVPLDDIIDSCIGSVQFDAAFVVIYTGAAILLNIRVKIFAPILLFMNLVFFIFRSIPEVPGVPDLIPQIVGSYALVSFVQTVLLIGVCYVRESSSRDYFETSQRLQFHTFRLSKLRNETERDIKKFCPPDAAVGVTEGHGLFRATDSAVVCVFSMNNLAAWNSVRCPIDAIETTNRFIEVLDGLRIVFDFKPTKYDTVGDRYVVMDHLDIQNGVTNASGLDDAAQAQTESQITKEVAEIVQNVFGFALLAVAECNLQLVPLLERDAFLPPGMGGELTHATCVETNKRSVKHPLRLCAAIETGRCACMYSPRTENILVVGECYDRAIQSLKLSTVCEESHVSDTLNYFRSLESESGGRRHDEVELQTSGQHQHHQAPNESSPSTTATVNAVNAVNAATAKDPAKPLTGDALAHHQSCQIARSIVVGSSACSILSATIKGTTGATKAAAVTTTTSSSPREGSGGRNGNALPVFPQSPTHGPVANPLTPQAVGSSSSEYAPADPVEINGVPILASSCRSFFFADLSTSHTTWLNISSMARRDAKPMRHDVLGTQLALKWVLVMLKLQDSAASPSVVSGSNYEGGLAGNTTTNRSRTTTGGSTINRAAGGPVTDGNNSASGLNITVGGGTAAPATRAFIGDKGKVNSSSARVTKSAAATAADELRQANSGTRNATSGTGTMMIDSSSRTRHRREDSGDHRSDADDADAPGVEGGQGGNPLGEEYALQEGAVAPTALLGDSTLDSDIPFRFLPTIRFGVPEIEREYLQWARSPLQLNLLVVSFAGTTAACIILIFVCLIYDQTTVNNSFDQPMPWAILSLACSLIGLGWTLWWVYITRRRQRRLSNGGIVSDVEIGSPEARACMMVIYFGQAVCYCATVYVSPQGSGALGNGQLLWMYALFGISMSRPMWYDPLVMWSLDCVTSVAFIVIWLIYPYRTSDIRTTHIFLFIAGAVVPLAMRLVMETGKRRAFVTELRVWMLQEKLNIEYDSMQEALKHIAPNFIGDEIVQALRQHHICHPDAYGVMCVVLPQLAICAVIELRPVVGGGSGSSATDSSLANLKKLGHAIKSILDYIDENGGDCISPLRVDGTRVILCGGVAKKDRQEHEEGLFKVERTHAERAHRFLKVCYELVFRVIPTFSADRLVQSRCFLTCGPLLGGVIGTGRISFNFFGSRIAMALHAFPEVAWNGVNYMVVSSSLVMMQSAVEDEALKRASANGQNAAMNNSVVMTPTETFRNASQTNSGTTPVLTVPSTPAGGNTRLLMPAPATPTTSGHRVLAPLEPHTPGRHSGSHPQQPNNHNNNSDNSNHHNSNNYPPPRRPALDDVIVPHFVKFTKPTSLRVKGFPPMGVRFAAAPGYVVPPDDDE</sequence>
<feature type="compositionally biased region" description="Polar residues" evidence="1">
    <location>
        <begin position="615"/>
        <end position="633"/>
    </location>
</feature>
<dbReference type="SUPFAM" id="SSF55073">
    <property type="entry name" value="Nucleotide cyclase"/>
    <property type="match status" value="1"/>
</dbReference>
<dbReference type="Proteomes" id="UP000051952">
    <property type="component" value="Unassembled WGS sequence"/>
</dbReference>
<name>A0A0S4IWH9_BODSA</name>
<feature type="region of interest" description="Disordered" evidence="1">
    <location>
        <begin position="698"/>
        <end position="747"/>
    </location>
</feature>
<feature type="transmembrane region" description="Helical" evidence="2">
    <location>
        <begin position="1160"/>
        <end position="1180"/>
    </location>
</feature>
<proteinExistence type="predicted"/>
<feature type="transmembrane region" description="Helical" evidence="2">
    <location>
        <begin position="1022"/>
        <end position="1047"/>
    </location>
</feature>
<dbReference type="VEuPathDB" id="TriTrypDB:BSAL_71025"/>
<keyword evidence="2" id="KW-1133">Transmembrane helix</keyword>
<feature type="compositionally biased region" description="Low complexity" evidence="1">
    <location>
        <begin position="1544"/>
        <end position="1560"/>
    </location>
</feature>
<feature type="transmembrane region" description="Helical" evidence="2">
    <location>
        <begin position="87"/>
        <end position="108"/>
    </location>
</feature>
<feature type="region of interest" description="Disordered" evidence="1">
    <location>
        <begin position="1483"/>
        <end position="1569"/>
    </location>
</feature>
<evidence type="ECO:0000313" key="4">
    <source>
        <dbReference type="Proteomes" id="UP000051952"/>
    </source>
</evidence>
<feature type="transmembrane region" description="Helical" evidence="2">
    <location>
        <begin position="114"/>
        <end position="136"/>
    </location>
</feature>
<keyword evidence="2 3" id="KW-0812">Transmembrane</keyword>
<feature type="compositionally biased region" description="Polar residues" evidence="1">
    <location>
        <begin position="735"/>
        <end position="746"/>
    </location>
</feature>
<feature type="transmembrane region" description="Helical" evidence="2">
    <location>
        <begin position="320"/>
        <end position="341"/>
    </location>
</feature>
<feature type="compositionally biased region" description="Low complexity" evidence="1">
    <location>
        <begin position="836"/>
        <end position="850"/>
    </location>
</feature>
<organism evidence="3 4">
    <name type="scientific">Bodo saltans</name>
    <name type="common">Flagellated protozoan</name>
    <dbReference type="NCBI Taxonomy" id="75058"/>
    <lineage>
        <taxon>Eukaryota</taxon>
        <taxon>Discoba</taxon>
        <taxon>Euglenozoa</taxon>
        <taxon>Kinetoplastea</taxon>
        <taxon>Metakinetoplastina</taxon>
        <taxon>Eubodonida</taxon>
        <taxon>Bodonidae</taxon>
        <taxon>Bodo</taxon>
    </lineage>
</organism>